<accession>A0A5N5F9W4</accession>
<reference evidence="2" key="2">
    <citation type="submission" date="2019-10" db="EMBL/GenBank/DDBJ databases">
        <title>A de novo genome assembly of a pear dwarfing rootstock.</title>
        <authorList>
            <person name="Wang F."/>
            <person name="Wang J."/>
            <person name="Li S."/>
            <person name="Zhang Y."/>
            <person name="Fang M."/>
            <person name="Ma L."/>
            <person name="Zhao Y."/>
            <person name="Jiang S."/>
        </authorList>
    </citation>
    <scope>NUCLEOTIDE SEQUENCE [LARGE SCALE GENOMIC DNA]</scope>
</reference>
<comment type="caution">
    <text evidence="1">The sequence shown here is derived from an EMBL/GenBank/DDBJ whole genome shotgun (WGS) entry which is preliminary data.</text>
</comment>
<evidence type="ECO:0000313" key="2">
    <source>
        <dbReference type="Proteomes" id="UP000327157"/>
    </source>
</evidence>
<dbReference type="EMBL" id="SMOL01000781">
    <property type="protein sequence ID" value="KAB2595344.1"/>
    <property type="molecule type" value="Genomic_DNA"/>
</dbReference>
<proteinExistence type="predicted"/>
<sequence>MMWLLGGRHQHRVGDLGGGNSGRSDAGGGDALVGDCFVAGVHRDGGEWKREGRCYSDESPFLKKGERKKRLVGPKPQYVLFF</sequence>
<organism evidence="1 2">
    <name type="scientific">Pyrus ussuriensis x Pyrus communis</name>
    <dbReference type="NCBI Taxonomy" id="2448454"/>
    <lineage>
        <taxon>Eukaryota</taxon>
        <taxon>Viridiplantae</taxon>
        <taxon>Streptophyta</taxon>
        <taxon>Embryophyta</taxon>
        <taxon>Tracheophyta</taxon>
        <taxon>Spermatophyta</taxon>
        <taxon>Magnoliopsida</taxon>
        <taxon>eudicotyledons</taxon>
        <taxon>Gunneridae</taxon>
        <taxon>Pentapetalae</taxon>
        <taxon>rosids</taxon>
        <taxon>fabids</taxon>
        <taxon>Rosales</taxon>
        <taxon>Rosaceae</taxon>
        <taxon>Amygdaloideae</taxon>
        <taxon>Maleae</taxon>
        <taxon>Pyrus</taxon>
    </lineage>
</organism>
<reference evidence="1 2" key="3">
    <citation type="submission" date="2019-11" db="EMBL/GenBank/DDBJ databases">
        <title>A de novo genome assembly of a pear dwarfing rootstock.</title>
        <authorList>
            <person name="Wang F."/>
            <person name="Wang J."/>
            <person name="Li S."/>
            <person name="Zhang Y."/>
            <person name="Fang M."/>
            <person name="Ma L."/>
            <person name="Zhao Y."/>
            <person name="Jiang S."/>
        </authorList>
    </citation>
    <scope>NUCLEOTIDE SEQUENCE [LARGE SCALE GENOMIC DNA]</scope>
    <source>
        <strain evidence="1">S2</strain>
        <tissue evidence="1">Leaf</tissue>
    </source>
</reference>
<evidence type="ECO:0000313" key="1">
    <source>
        <dbReference type="EMBL" id="KAB2595344.1"/>
    </source>
</evidence>
<keyword evidence="2" id="KW-1185">Reference proteome</keyword>
<protein>
    <submittedName>
        <fullName evidence="1">Uncharacterized protein</fullName>
    </submittedName>
</protein>
<dbReference type="Proteomes" id="UP000327157">
    <property type="component" value="Chromosome 7"/>
</dbReference>
<reference evidence="1 2" key="1">
    <citation type="submission" date="2019-09" db="EMBL/GenBank/DDBJ databases">
        <authorList>
            <person name="Ou C."/>
        </authorList>
    </citation>
    <scope>NUCLEOTIDE SEQUENCE [LARGE SCALE GENOMIC DNA]</scope>
    <source>
        <strain evidence="1">S2</strain>
        <tissue evidence="1">Leaf</tissue>
    </source>
</reference>
<gene>
    <name evidence="1" type="ORF">D8674_030794</name>
</gene>
<dbReference type="AlphaFoldDB" id="A0A5N5F9W4"/>
<name>A0A5N5F9W4_9ROSA</name>